<dbReference type="AlphaFoldDB" id="A0A2N7U2I1"/>
<evidence type="ECO:0000256" key="1">
    <source>
        <dbReference type="ARBA" id="ARBA00001946"/>
    </source>
</evidence>
<evidence type="ECO:0000256" key="4">
    <source>
        <dbReference type="ARBA" id="ARBA00022723"/>
    </source>
</evidence>
<dbReference type="InterPro" id="IPR033749">
    <property type="entry name" value="Polyprenyl_synt_CS"/>
</dbReference>
<sequence length="310" mass="32765">MAAPTWTLSVRLRRARVSADSFAARLAADRVRVDAFLSRAFDARQAPAPRLEAAMRHGLLVGGKRLRPVLVYLAGRALEATDADLDPPAGAVELIHAYSLVHDDLPAMDDDDLRRGQPTVHRAYDEATAILAGDALQTLAFEVLARAAHPRLPVLMLTLARAAGRDGMVGGQALDLAAVGGHPDVKALATMHAHKTGALIRAAVRMGALTAVDESDPRVAALDTYAQALGLAFQIHDDILDVTGDTRVLGKASGADAARDKPTYPSLLGLDGARARALELTEEALAALSPLGDASAPLAELARYMIERDH</sequence>
<comment type="cofactor">
    <cofactor evidence="1">
        <name>Mg(2+)</name>
        <dbReference type="ChEBI" id="CHEBI:18420"/>
    </cofactor>
</comment>
<protein>
    <submittedName>
        <fullName evidence="8">Geranyl transferase</fullName>
    </submittedName>
</protein>
<dbReference type="PROSITE" id="PS00444">
    <property type="entry name" value="POLYPRENYL_SYNTHASE_2"/>
    <property type="match status" value="1"/>
</dbReference>
<keyword evidence="3 7" id="KW-0808">Transferase</keyword>
<evidence type="ECO:0000256" key="6">
    <source>
        <dbReference type="ARBA" id="ARBA00023229"/>
    </source>
</evidence>
<dbReference type="SUPFAM" id="SSF48576">
    <property type="entry name" value="Terpenoid synthases"/>
    <property type="match status" value="1"/>
</dbReference>
<proteinExistence type="inferred from homology"/>
<dbReference type="CDD" id="cd00685">
    <property type="entry name" value="Trans_IPPS_HT"/>
    <property type="match status" value="1"/>
</dbReference>
<dbReference type="SFLD" id="SFLDS00005">
    <property type="entry name" value="Isoprenoid_Synthase_Type_I"/>
    <property type="match status" value="1"/>
</dbReference>
<dbReference type="Pfam" id="PF00348">
    <property type="entry name" value="polyprenyl_synt"/>
    <property type="match status" value="1"/>
</dbReference>
<dbReference type="OrthoDB" id="9805316at2"/>
<evidence type="ECO:0000256" key="7">
    <source>
        <dbReference type="RuleBase" id="RU004466"/>
    </source>
</evidence>
<reference evidence="8 9" key="1">
    <citation type="submission" date="2018-01" db="EMBL/GenBank/DDBJ databases">
        <title>Halomonas endophytica sp. nov., isolated from storage liquid in the stems of Populus euphratica.</title>
        <authorList>
            <person name="Chen C."/>
        </authorList>
    </citation>
    <scope>NUCLEOTIDE SEQUENCE [LARGE SCALE GENOMIC DNA]</scope>
    <source>
        <strain evidence="8 9">MC28</strain>
    </source>
</reference>
<dbReference type="PANTHER" id="PTHR43281">
    <property type="entry name" value="FARNESYL DIPHOSPHATE SYNTHASE"/>
    <property type="match status" value="1"/>
</dbReference>
<evidence type="ECO:0000256" key="5">
    <source>
        <dbReference type="ARBA" id="ARBA00022842"/>
    </source>
</evidence>
<dbReference type="SFLD" id="SFLDG01017">
    <property type="entry name" value="Polyprenyl_Transferase_Like"/>
    <property type="match status" value="1"/>
</dbReference>
<dbReference type="GO" id="GO:0008654">
    <property type="term" value="P:phospholipid biosynthetic process"/>
    <property type="evidence" value="ECO:0007669"/>
    <property type="project" value="UniProtKB-ARBA"/>
</dbReference>
<keyword evidence="6" id="KW-0414">Isoprene biosynthesis</keyword>
<dbReference type="GO" id="GO:0004659">
    <property type="term" value="F:prenyltransferase activity"/>
    <property type="evidence" value="ECO:0007669"/>
    <property type="project" value="InterPro"/>
</dbReference>
<comment type="similarity">
    <text evidence="2 7">Belongs to the FPP/GGPP synthase family.</text>
</comment>
<keyword evidence="9" id="KW-1185">Reference proteome</keyword>
<evidence type="ECO:0000313" key="9">
    <source>
        <dbReference type="Proteomes" id="UP000235803"/>
    </source>
</evidence>
<accession>A0A2N7U2I1</accession>
<dbReference type="InterPro" id="IPR008949">
    <property type="entry name" value="Isoprenoid_synthase_dom_sf"/>
</dbReference>
<dbReference type="NCBIfam" id="NF045485">
    <property type="entry name" value="FPPsyn"/>
    <property type="match status" value="1"/>
</dbReference>
<comment type="caution">
    <text evidence="8">The sequence shown here is derived from an EMBL/GenBank/DDBJ whole genome shotgun (WGS) entry which is preliminary data.</text>
</comment>
<evidence type="ECO:0000313" key="8">
    <source>
        <dbReference type="EMBL" id="PMR74629.1"/>
    </source>
</evidence>
<evidence type="ECO:0000256" key="2">
    <source>
        <dbReference type="ARBA" id="ARBA00006706"/>
    </source>
</evidence>
<dbReference type="InterPro" id="IPR053378">
    <property type="entry name" value="Prenyl_diphosphate_synthase"/>
</dbReference>
<dbReference type="Gene3D" id="1.10.600.10">
    <property type="entry name" value="Farnesyl Diphosphate Synthase"/>
    <property type="match status" value="1"/>
</dbReference>
<dbReference type="FunFam" id="1.10.600.10:FF:000001">
    <property type="entry name" value="Geranylgeranyl diphosphate synthase"/>
    <property type="match status" value="1"/>
</dbReference>
<name>A0A2N7U2I1_9GAMM</name>
<dbReference type="GO" id="GO:0046872">
    <property type="term" value="F:metal ion binding"/>
    <property type="evidence" value="ECO:0007669"/>
    <property type="project" value="UniProtKB-KW"/>
</dbReference>
<dbReference type="GO" id="GO:0005737">
    <property type="term" value="C:cytoplasm"/>
    <property type="evidence" value="ECO:0007669"/>
    <property type="project" value="UniProtKB-ARBA"/>
</dbReference>
<keyword evidence="4" id="KW-0479">Metal-binding</keyword>
<dbReference type="PROSITE" id="PS00723">
    <property type="entry name" value="POLYPRENYL_SYNTHASE_1"/>
    <property type="match status" value="1"/>
</dbReference>
<keyword evidence="5" id="KW-0460">Magnesium</keyword>
<organism evidence="8 9">
    <name type="scientific">Billgrantia endophytica</name>
    <dbReference type="NCBI Taxonomy" id="2033802"/>
    <lineage>
        <taxon>Bacteria</taxon>
        <taxon>Pseudomonadati</taxon>
        <taxon>Pseudomonadota</taxon>
        <taxon>Gammaproteobacteria</taxon>
        <taxon>Oceanospirillales</taxon>
        <taxon>Halomonadaceae</taxon>
        <taxon>Billgrantia</taxon>
    </lineage>
</organism>
<dbReference type="Proteomes" id="UP000235803">
    <property type="component" value="Unassembled WGS sequence"/>
</dbReference>
<dbReference type="PANTHER" id="PTHR43281:SF1">
    <property type="entry name" value="FARNESYL DIPHOSPHATE SYNTHASE"/>
    <property type="match status" value="1"/>
</dbReference>
<evidence type="ECO:0000256" key="3">
    <source>
        <dbReference type="ARBA" id="ARBA00022679"/>
    </source>
</evidence>
<gene>
    <name evidence="8" type="ORF">C1H69_12260</name>
</gene>
<dbReference type="EMBL" id="PNRF01000027">
    <property type="protein sequence ID" value="PMR74629.1"/>
    <property type="molecule type" value="Genomic_DNA"/>
</dbReference>
<dbReference type="InterPro" id="IPR000092">
    <property type="entry name" value="Polyprenyl_synt"/>
</dbReference>
<dbReference type="GO" id="GO:0016114">
    <property type="term" value="P:terpenoid biosynthetic process"/>
    <property type="evidence" value="ECO:0007669"/>
    <property type="project" value="UniProtKB-ARBA"/>
</dbReference>